<gene>
    <name evidence="17" type="primary">nad6</name>
</gene>
<evidence type="ECO:0000256" key="5">
    <source>
        <dbReference type="ARBA" id="ARBA00022448"/>
    </source>
</evidence>
<evidence type="ECO:0000256" key="2">
    <source>
        <dbReference type="ARBA" id="ARBA00005698"/>
    </source>
</evidence>
<keyword evidence="13 16" id="KW-0472">Membrane</keyword>
<evidence type="ECO:0000313" key="17">
    <source>
        <dbReference type="EMBL" id="APX39794.1"/>
    </source>
</evidence>
<dbReference type="AlphaFoldDB" id="A0A3G1GPR7"/>
<feature type="transmembrane region" description="Helical" evidence="16">
    <location>
        <begin position="133"/>
        <end position="154"/>
    </location>
</feature>
<dbReference type="InterPro" id="IPR050269">
    <property type="entry name" value="ComplexI_Subunit6"/>
</dbReference>
<evidence type="ECO:0000256" key="11">
    <source>
        <dbReference type="ARBA" id="ARBA00023027"/>
    </source>
</evidence>
<keyword evidence="7 16" id="KW-0812">Transmembrane</keyword>
<dbReference type="PANTHER" id="PTHR11435:SF1">
    <property type="entry name" value="NADH-UBIQUINONE OXIDOREDUCTASE CHAIN 6"/>
    <property type="match status" value="1"/>
</dbReference>
<dbReference type="GO" id="GO:0031966">
    <property type="term" value="C:mitochondrial membrane"/>
    <property type="evidence" value="ECO:0007669"/>
    <property type="project" value="UniProtKB-SubCell"/>
</dbReference>
<feature type="transmembrane region" description="Helical" evidence="16">
    <location>
        <begin position="45"/>
        <end position="64"/>
    </location>
</feature>
<evidence type="ECO:0000256" key="3">
    <source>
        <dbReference type="ARBA" id="ARBA00012944"/>
    </source>
</evidence>
<evidence type="ECO:0000256" key="6">
    <source>
        <dbReference type="ARBA" id="ARBA00022660"/>
    </source>
</evidence>
<keyword evidence="9" id="KW-0249">Electron transport</keyword>
<keyword evidence="11" id="KW-0520">NAD</keyword>
<proteinExistence type="inferred from homology"/>
<evidence type="ECO:0000256" key="7">
    <source>
        <dbReference type="ARBA" id="ARBA00022692"/>
    </source>
</evidence>
<comment type="subcellular location">
    <subcellularLocation>
        <location evidence="1">Mitochondrion membrane</location>
        <topology evidence="1">Multi-pass membrane protein</topology>
    </subcellularLocation>
</comment>
<geneLocation type="mitochondrion" evidence="17"/>
<feature type="transmembrane region" description="Helical" evidence="16">
    <location>
        <begin position="20"/>
        <end position="39"/>
    </location>
</feature>
<evidence type="ECO:0000256" key="8">
    <source>
        <dbReference type="ARBA" id="ARBA00022967"/>
    </source>
</evidence>
<evidence type="ECO:0000256" key="1">
    <source>
        <dbReference type="ARBA" id="ARBA00004225"/>
    </source>
</evidence>
<protein>
    <recommendedName>
        <fullName evidence="4">NADH-ubiquinone oxidoreductase chain 6</fullName>
        <ecNumber evidence="3">7.1.1.2</ecNumber>
    </recommendedName>
    <alternativeName>
        <fullName evidence="14">NADH dehydrogenase subunit 6</fullName>
    </alternativeName>
</protein>
<sequence length="164" mass="19073">MMVLIMISNAIIFSMMKHPLSMGLILLMQTILTSMLTGFMAYSFWFSYIMFLIMIGGMLILFMYMTSIASNEKFKFSWKVTFILSTLMMLMMGSLFIDSNILSVKSKPTTSLEIMEFYQPFFLNSYINYPHSIIYFMMVIYLLITLIAVVKMTTKAKGSLRQKF</sequence>
<name>A0A3G1GPR7_9CUCU</name>
<comment type="catalytic activity">
    <reaction evidence="15">
        <text>a ubiquinone + NADH + 5 H(+)(in) = a ubiquinol + NAD(+) + 4 H(+)(out)</text>
        <dbReference type="Rhea" id="RHEA:29091"/>
        <dbReference type="Rhea" id="RHEA-COMP:9565"/>
        <dbReference type="Rhea" id="RHEA-COMP:9566"/>
        <dbReference type="ChEBI" id="CHEBI:15378"/>
        <dbReference type="ChEBI" id="CHEBI:16389"/>
        <dbReference type="ChEBI" id="CHEBI:17976"/>
        <dbReference type="ChEBI" id="CHEBI:57540"/>
        <dbReference type="ChEBI" id="CHEBI:57945"/>
        <dbReference type="EC" id="7.1.1.2"/>
    </reaction>
</comment>
<reference evidence="17" key="1">
    <citation type="journal article" date="2015" name="Methods Ecol Evol 6">
        <title>Validating the power of mitochondrial metagenomics for community ecology and phylogenetics of complex assemblages.</title>
        <authorList>
            <person name="Gomez-Rodriguez C."/>
            <person name="Crampton-Platt A."/>
            <person name="Timmermans M.J.T.N."/>
            <person name="Baselga A."/>
            <person name="Vogler A.P."/>
        </authorList>
    </citation>
    <scope>NUCLEOTIDE SEQUENCE</scope>
</reference>
<keyword evidence="12 17" id="KW-0496">Mitochondrion</keyword>
<organism evidence="17">
    <name type="scientific">Pachybrachis sp. ReAss_5</name>
    <dbReference type="NCBI Taxonomy" id="1934909"/>
    <lineage>
        <taxon>Eukaryota</taxon>
        <taxon>Metazoa</taxon>
        <taxon>Ecdysozoa</taxon>
        <taxon>Arthropoda</taxon>
        <taxon>Hexapoda</taxon>
        <taxon>Insecta</taxon>
        <taxon>Pterygota</taxon>
        <taxon>Neoptera</taxon>
        <taxon>Endopterygota</taxon>
        <taxon>Coleoptera</taxon>
        <taxon>Polyphaga</taxon>
        <taxon>Cucujiformia</taxon>
        <taxon>Chrysomeloidea</taxon>
        <taxon>Chrysomelidae</taxon>
        <taxon>Cryptocephalinae</taxon>
        <taxon>Pachybrachis</taxon>
    </lineage>
</organism>
<dbReference type="GO" id="GO:0008137">
    <property type="term" value="F:NADH dehydrogenase (ubiquinone) activity"/>
    <property type="evidence" value="ECO:0007669"/>
    <property type="project" value="UniProtKB-EC"/>
</dbReference>
<evidence type="ECO:0000256" key="13">
    <source>
        <dbReference type="ARBA" id="ARBA00023136"/>
    </source>
</evidence>
<evidence type="ECO:0000256" key="9">
    <source>
        <dbReference type="ARBA" id="ARBA00022982"/>
    </source>
</evidence>
<comment type="similarity">
    <text evidence="2">Belongs to the complex I subunit 6 family.</text>
</comment>
<evidence type="ECO:0000256" key="15">
    <source>
        <dbReference type="ARBA" id="ARBA00049551"/>
    </source>
</evidence>
<dbReference type="PANTHER" id="PTHR11435">
    <property type="entry name" value="NADH UBIQUINONE OXIDOREDUCTASE SUBUNIT ND6"/>
    <property type="match status" value="1"/>
</dbReference>
<dbReference type="EC" id="7.1.1.2" evidence="3"/>
<evidence type="ECO:0000256" key="4">
    <source>
        <dbReference type="ARBA" id="ARBA00021095"/>
    </source>
</evidence>
<keyword evidence="8" id="KW-1278">Translocase</keyword>
<keyword evidence="5" id="KW-0813">Transport</keyword>
<accession>A0A3G1GPR7</accession>
<evidence type="ECO:0000256" key="10">
    <source>
        <dbReference type="ARBA" id="ARBA00022989"/>
    </source>
</evidence>
<feature type="transmembrane region" description="Helical" evidence="16">
    <location>
        <begin position="76"/>
        <end position="97"/>
    </location>
</feature>
<evidence type="ECO:0000256" key="14">
    <source>
        <dbReference type="ARBA" id="ARBA00031019"/>
    </source>
</evidence>
<evidence type="ECO:0000256" key="12">
    <source>
        <dbReference type="ARBA" id="ARBA00023128"/>
    </source>
</evidence>
<evidence type="ECO:0000256" key="16">
    <source>
        <dbReference type="SAM" id="Phobius"/>
    </source>
</evidence>
<keyword evidence="10 16" id="KW-1133">Transmembrane helix</keyword>
<keyword evidence="6" id="KW-0679">Respiratory chain</keyword>
<dbReference type="EMBL" id="KX943419">
    <property type="protein sequence ID" value="APX39794.1"/>
    <property type="molecule type" value="Genomic_DNA"/>
</dbReference>